<dbReference type="EMBL" id="PNRE01000105">
    <property type="protein sequence ID" value="PMR66881.1"/>
    <property type="molecule type" value="Genomic_DNA"/>
</dbReference>
<dbReference type="AlphaFoldDB" id="A0A2N7TFB4"/>
<comment type="caution">
    <text evidence="2">The sequence shown here is derived from an EMBL/GenBank/DDBJ whole genome shotgun (WGS) entry which is preliminary data.</text>
</comment>
<gene>
    <name evidence="2" type="ORF">C1H66_22260</name>
</gene>
<name>A0A2N7TFB4_9GAMM</name>
<evidence type="ECO:0000313" key="3">
    <source>
        <dbReference type="Proteomes" id="UP000235346"/>
    </source>
</evidence>
<keyword evidence="3" id="KW-1185">Reference proteome</keyword>
<reference evidence="2 3" key="1">
    <citation type="submission" date="2018-01" db="EMBL/GenBank/DDBJ databases">
        <title>Halomonas endophytica sp. nov., isolated from storage liquid in the stems of Populus euphratica.</title>
        <authorList>
            <person name="Chen C."/>
        </authorList>
    </citation>
    <scope>NUCLEOTIDE SEQUENCE [LARGE SCALE GENOMIC DNA]</scope>
    <source>
        <strain evidence="2 3">DSM 26881</strain>
    </source>
</reference>
<sequence length="186" mass="17359">MAMAVDRGGSCDVTSGSSRASGGGDGACHSGSGGYGVSNADVAITLGALAVGVFAASTRLATLTGSMRAIHESGVSFGPFVVVCTAPGASFGWIGDAWRGAGVAASVGAGSFMSLLSTGGTSPISGAGRVSSDVAPGAVVPTMVDASTVALVGGGVPGSLSACRAGAAAIVVALDTSSGNSSGAAW</sequence>
<organism evidence="2 3">
    <name type="scientific">Halomonas heilongjiangensis</name>
    <dbReference type="NCBI Taxonomy" id="1387883"/>
    <lineage>
        <taxon>Bacteria</taxon>
        <taxon>Pseudomonadati</taxon>
        <taxon>Pseudomonadota</taxon>
        <taxon>Gammaproteobacteria</taxon>
        <taxon>Oceanospirillales</taxon>
        <taxon>Halomonadaceae</taxon>
        <taxon>Halomonas</taxon>
    </lineage>
</organism>
<feature type="region of interest" description="Disordered" evidence="1">
    <location>
        <begin position="1"/>
        <end position="24"/>
    </location>
</feature>
<dbReference type="Proteomes" id="UP000235346">
    <property type="component" value="Unassembled WGS sequence"/>
</dbReference>
<proteinExistence type="predicted"/>
<protein>
    <submittedName>
        <fullName evidence="2">Uncharacterized protein</fullName>
    </submittedName>
</protein>
<evidence type="ECO:0000256" key="1">
    <source>
        <dbReference type="SAM" id="MobiDB-lite"/>
    </source>
</evidence>
<accession>A0A2N7TFB4</accession>
<evidence type="ECO:0000313" key="2">
    <source>
        <dbReference type="EMBL" id="PMR66881.1"/>
    </source>
</evidence>